<dbReference type="PANTHER" id="PTHR32444:SF234">
    <property type="entry name" value="RECEPTOR-LIKE SERINE_THREONINE-PROTEIN KINASE"/>
    <property type="match status" value="1"/>
</dbReference>
<name>A0A978W3P1_ZIZJJ</name>
<organism evidence="3 4">
    <name type="scientific">Ziziphus jujuba var. spinosa</name>
    <dbReference type="NCBI Taxonomy" id="714518"/>
    <lineage>
        <taxon>Eukaryota</taxon>
        <taxon>Viridiplantae</taxon>
        <taxon>Streptophyta</taxon>
        <taxon>Embryophyta</taxon>
        <taxon>Tracheophyta</taxon>
        <taxon>Spermatophyta</taxon>
        <taxon>Magnoliopsida</taxon>
        <taxon>eudicotyledons</taxon>
        <taxon>Gunneridae</taxon>
        <taxon>Pentapetalae</taxon>
        <taxon>rosids</taxon>
        <taxon>fabids</taxon>
        <taxon>Rosales</taxon>
        <taxon>Rhamnaceae</taxon>
        <taxon>Paliureae</taxon>
        <taxon>Ziziphus</taxon>
    </lineage>
</organism>
<proteinExistence type="predicted"/>
<reference evidence="3" key="1">
    <citation type="journal article" date="2021" name="Front. Plant Sci.">
        <title>Chromosome-Scale Genome Assembly for Chinese Sour Jujube and Insights Into Its Genome Evolution and Domestication Signature.</title>
        <authorList>
            <person name="Shen L.-Y."/>
            <person name="Luo H."/>
            <person name="Wang X.-L."/>
            <person name="Wang X.-M."/>
            <person name="Qiu X.-J."/>
            <person name="Liu H."/>
            <person name="Zhou S.-S."/>
            <person name="Jia K.-H."/>
            <person name="Nie S."/>
            <person name="Bao Y.-T."/>
            <person name="Zhang R.-G."/>
            <person name="Yun Q.-Z."/>
            <person name="Chai Y.-H."/>
            <person name="Lu J.-Y."/>
            <person name="Li Y."/>
            <person name="Zhao S.-W."/>
            <person name="Mao J.-F."/>
            <person name="Jia S.-G."/>
            <person name="Mao Y.-M."/>
        </authorList>
    </citation>
    <scope>NUCLEOTIDE SEQUENCE</scope>
    <source>
        <strain evidence="3">AT0</strain>
        <tissue evidence="3">Leaf</tissue>
    </source>
</reference>
<keyword evidence="1" id="KW-1133">Transmembrane helix</keyword>
<evidence type="ECO:0000256" key="1">
    <source>
        <dbReference type="SAM" id="Phobius"/>
    </source>
</evidence>
<gene>
    <name evidence="3" type="ORF">FEM48_Zijuj01G0215400</name>
</gene>
<evidence type="ECO:0000313" key="3">
    <source>
        <dbReference type="EMBL" id="KAH7546575.1"/>
    </source>
</evidence>
<dbReference type="EMBL" id="JAEACU010000001">
    <property type="protein sequence ID" value="KAH7546575.1"/>
    <property type="molecule type" value="Genomic_DNA"/>
</dbReference>
<dbReference type="InterPro" id="IPR003609">
    <property type="entry name" value="Pan_app"/>
</dbReference>
<evidence type="ECO:0000259" key="2">
    <source>
        <dbReference type="Pfam" id="PF08276"/>
    </source>
</evidence>
<sequence>MFERFQAKRKHHGLVPRTCCKAKCLSNCSCTAYTNTDIRGGDSSYAMSFGNLIDIRKLQDDANREHKVNIAMAIMFAVCMMLLLANYILKVREGKA</sequence>
<protein>
    <recommendedName>
        <fullName evidence="2">Apple domain-containing protein</fullName>
    </recommendedName>
</protein>
<evidence type="ECO:0000313" key="4">
    <source>
        <dbReference type="Proteomes" id="UP000813462"/>
    </source>
</evidence>
<dbReference type="Proteomes" id="UP000813462">
    <property type="component" value="Unassembled WGS sequence"/>
</dbReference>
<dbReference type="Pfam" id="PF08276">
    <property type="entry name" value="PAN_2"/>
    <property type="match status" value="1"/>
</dbReference>
<dbReference type="AlphaFoldDB" id="A0A978W3P1"/>
<feature type="transmembrane region" description="Helical" evidence="1">
    <location>
        <begin position="68"/>
        <end position="89"/>
    </location>
</feature>
<feature type="domain" description="Apple" evidence="2">
    <location>
        <begin position="18"/>
        <end position="54"/>
    </location>
</feature>
<accession>A0A978W3P1</accession>
<comment type="caution">
    <text evidence="3">The sequence shown here is derived from an EMBL/GenBank/DDBJ whole genome shotgun (WGS) entry which is preliminary data.</text>
</comment>
<keyword evidence="1" id="KW-0472">Membrane</keyword>
<dbReference type="PANTHER" id="PTHR32444">
    <property type="entry name" value="BULB-TYPE LECTIN DOMAIN-CONTAINING PROTEIN"/>
    <property type="match status" value="1"/>
</dbReference>
<keyword evidence="1" id="KW-0812">Transmembrane</keyword>